<feature type="region of interest" description="Disordered" evidence="1">
    <location>
        <begin position="1"/>
        <end position="20"/>
    </location>
</feature>
<proteinExistence type="predicted"/>
<dbReference type="PROSITE" id="PS50271">
    <property type="entry name" value="ZF_UBP"/>
    <property type="match status" value="1"/>
</dbReference>
<dbReference type="EMBL" id="JBHSXS010000069">
    <property type="protein sequence ID" value="MFC6887100.1"/>
    <property type="molecule type" value="Genomic_DNA"/>
</dbReference>
<dbReference type="Gene3D" id="3.30.40.10">
    <property type="entry name" value="Zinc/RING finger domain, C3HC4 (zinc finger)"/>
    <property type="match status" value="1"/>
</dbReference>
<dbReference type="InterPro" id="IPR013083">
    <property type="entry name" value="Znf_RING/FYVE/PHD"/>
</dbReference>
<gene>
    <name evidence="3" type="ORF">ACFQKB_45560</name>
</gene>
<dbReference type="GO" id="GO:0004843">
    <property type="term" value="F:cysteine-type deubiquitinase activity"/>
    <property type="evidence" value="ECO:0007669"/>
    <property type="project" value="UniProtKB-EC"/>
</dbReference>
<dbReference type="Pfam" id="PF02148">
    <property type="entry name" value="zf-UBP"/>
    <property type="match status" value="1"/>
</dbReference>
<dbReference type="EC" id="3.4.19.12" evidence="3"/>
<evidence type="ECO:0000313" key="4">
    <source>
        <dbReference type="Proteomes" id="UP001596380"/>
    </source>
</evidence>
<evidence type="ECO:0000256" key="1">
    <source>
        <dbReference type="SAM" id="MobiDB-lite"/>
    </source>
</evidence>
<keyword evidence="3" id="KW-0378">Hydrolase</keyword>
<organism evidence="3 4">
    <name type="scientific">Actinomadura yumaensis</name>
    <dbReference type="NCBI Taxonomy" id="111807"/>
    <lineage>
        <taxon>Bacteria</taxon>
        <taxon>Bacillati</taxon>
        <taxon>Actinomycetota</taxon>
        <taxon>Actinomycetes</taxon>
        <taxon>Streptosporangiales</taxon>
        <taxon>Thermomonosporaceae</taxon>
        <taxon>Actinomadura</taxon>
    </lineage>
</organism>
<keyword evidence="4" id="KW-1185">Reference proteome</keyword>
<dbReference type="InterPro" id="IPR001607">
    <property type="entry name" value="Znf_UBP"/>
</dbReference>
<dbReference type="SUPFAM" id="SSF57850">
    <property type="entry name" value="RING/U-box"/>
    <property type="match status" value="1"/>
</dbReference>
<reference evidence="4" key="1">
    <citation type="journal article" date="2019" name="Int. J. Syst. Evol. Microbiol.">
        <title>The Global Catalogue of Microorganisms (GCM) 10K type strain sequencing project: providing services to taxonomists for standard genome sequencing and annotation.</title>
        <authorList>
            <consortium name="The Broad Institute Genomics Platform"/>
            <consortium name="The Broad Institute Genome Sequencing Center for Infectious Disease"/>
            <person name="Wu L."/>
            <person name="Ma J."/>
        </authorList>
    </citation>
    <scope>NUCLEOTIDE SEQUENCE [LARGE SCALE GENOMIC DNA]</scope>
    <source>
        <strain evidence="4">JCM 3369</strain>
    </source>
</reference>
<sequence length="87" mass="9847">MATCEHVKSLPDAAPEPRTPQGCEECLKEGTRWVHLRLCLSCGHVGCCDSSPMRHASEHFRAEGHPVVRSFEPGEDWRWCFVDELIV</sequence>
<evidence type="ECO:0000313" key="3">
    <source>
        <dbReference type="EMBL" id="MFC6887100.1"/>
    </source>
</evidence>
<dbReference type="RefSeq" id="WP_160825637.1">
    <property type="nucleotide sequence ID" value="NZ_JBHSXE010000001.1"/>
</dbReference>
<evidence type="ECO:0000259" key="2">
    <source>
        <dbReference type="PROSITE" id="PS50271"/>
    </source>
</evidence>
<feature type="domain" description="UBP-type" evidence="2">
    <location>
        <begin position="2"/>
        <end position="87"/>
    </location>
</feature>
<protein>
    <submittedName>
        <fullName evidence="3">Ubiquitin carboxyl-terminal hydrolase 14</fullName>
        <ecNumber evidence="3">3.4.19.12</ecNumber>
    </submittedName>
</protein>
<name>A0ABW2D1J6_9ACTN</name>
<dbReference type="Proteomes" id="UP001596380">
    <property type="component" value="Unassembled WGS sequence"/>
</dbReference>
<comment type="caution">
    <text evidence="3">The sequence shown here is derived from an EMBL/GenBank/DDBJ whole genome shotgun (WGS) entry which is preliminary data.</text>
</comment>
<accession>A0ABW2D1J6</accession>